<dbReference type="Pfam" id="PF13193">
    <property type="entry name" value="AMP-binding_C"/>
    <property type="match status" value="2"/>
</dbReference>
<accession>A0ABR9EG47</accession>
<dbReference type="Gene3D" id="3.40.50.980">
    <property type="match status" value="4"/>
</dbReference>
<reference evidence="4 5" key="1">
    <citation type="submission" date="2015-03" db="EMBL/GenBank/DDBJ databases">
        <title>Genome sequence of Pseudoalteromonas aurantia.</title>
        <authorList>
            <person name="Xie B.-B."/>
            <person name="Rong J.-C."/>
            <person name="Qin Q.-L."/>
            <person name="Zhang Y.-Z."/>
        </authorList>
    </citation>
    <scope>NUCLEOTIDE SEQUENCE [LARGE SCALE GENOMIC DNA]</scope>
    <source>
        <strain evidence="4 5">208</strain>
    </source>
</reference>
<evidence type="ECO:0000256" key="1">
    <source>
        <dbReference type="ARBA" id="ARBA00022450"/>
    </source>
</evidence>
<evidence type="ECO:0000259" key="3">
    <source>
        <dbReference type="PROSITE" id="PS50075"/>
    </source>
</evidence>
<dbReference type="SUPFAM" id="SSF56801">
    <property type="entry name" value="Acetyl-CoA synthetase-like"/>
    <property type="match status" value="2"/>
</dbReference>
<keyword evidence="2" id="KW-0597">Phosphoprotein</keyword>
<keyword evidence="5" id="KW-1185">Reference proteome</keyword>
<dbReference type="InterPro" id="IPR020806">
    <property type="entry name" value="PKS_PP-bd"/>
</dbReference>
<proteinExistence type="predicted"/>
<dbReference type="NCBIfam" id="NF003417">
    <property type="entry name" value="PRK04813.1"/>
    <property type="match status" value="2"/>
</dbReference>
<dbReference type="InterPro" id="IPR025110">
    <property type="entry name" value="AMP-bd_C"/>
</dbReference>
<dbReference type="InterPro" id="IPR023213">
    <property type="entry name" value="CAT-like_dom_sf"/>
</dbReference>
<evidence type="ECO:0000313" key="5">
    <source>
        <dbReference type="Proteomes" id="UP000615755"/>
    </source>
</evidence>
<dbReference type="Gene3D" id="2.30.38.10">
    <property type="entry name" value="Luciferase, Domain 3"/>
    <property type="match status" value="2"/>
</dbReference>
<dbReference type="Pfam" id="PF00550">
    <property type="entry name" value="PP-binding"/>
    <property type="match status" value="2"/>
</dbReference>
<dbReference type="SUPFAM" id="SSF47336">
    <property type="entry name" value="ACP-like"/>
    <property type="match status" value="2"/>
</dbReference>
<dbReference type="CDD" id="cd05930">
    <property type="entry name" value="A_NRPS"/>
    <property type="match status" value="2"/>
</dbReference>
<dbReference type="InterPro" id="IPR020845">
    <property type="entry name" value="AMP-binding_CS"/>
</dbReference>
<dbReference type="CDD" id="cd19531">
    <property type="entry name" value="LCL_NRPS-like"/>
    <property type="match status" value="2"/>
</dbReference>
<comment type="caution">
    <text evidence="4">The sequence shown here is derived from an EMBL/GenBank/DDBJ whole genome shotgun (WGS) entry which is preliminary data.</text>
</comment>
<dbReference type="PANTHER" id="PTHR45527">
    <property type="entry name" value="NONRIBOSOMAL PEPTIDE SYNTHETASE"/>
    <property type="match status" value="1"/>
</dbReference>
<organism evidence="4 5">
    <name type="scientific">Pseudoalteromonas aurantia 208</name>
    <dbReference type="NCBI Taxonomy" id="1314867"/>
    <lineage>
        <taxon>Bacteria</taxon>
        <taxon>Pseudomonadati</taxon>
        <taxon>Pseudomonadota</taxon>
        <taxon>Gammaproteobacteria</taxon>
        <taxon>Alteromonadales</taxon>
        <taxon>Pseudoalteromonadaceae</taxon>
        <taxon>Pseudoalteromonas</taxon>
    </lineage>
</organism>
<dbReference type="InterPro" id="IPR009081">
    <property type="entry name" value="PP-bd_ACP"/>
</dbReference>
<gene>
    <name evidence="4" type="ORF">PAUR_a4567</name>
</gene>
<dbReference type="InterPro" id="IPR045851">
    <property type="entry name" value="AMP-bd_C_sf"/>
</dbReference>
<dbReference type="Proteomes" id="UP000615755">
    <property type="component" value="Unassembled WGS sequence"/>
</dbReference>
<dbReference type="InterPro" id="IPR036736">
    <property type="entry name" value="ACP-like_sf"/>
</dbReference>
<keyword evidence="1" id="KW-0596">Phosphopantetheine</keyword>
<feature type="domain" description="Carrier" evidence="3">
    <location>
        <begin position="2140"/>
        <end position="2217"/>
    </location>
</feature>
<dbReference type="PROSITE" id="PS50075">
    <property type="entry name" value="CARRIER"/>
    <property type="match status" value="2"/>
</dbReference>
<dbReference type="Pfam" id="PF00668">
    <property type="entry name" value="Condensation"/>
    <property type="match status" value="2"/>
</dbReference>
<dbReference type="PROSITE" id="PS00455">
    <property type="entry name" value="AMP_BINDING"/>
    <property type="match status" value="2"/>
</dbReference>
<dbReference type="NCBIfam" id="TIGR01733">
    <property type="entry name" value="AA-adenyl-dom"/>
    <property type="match status" value="2"/>
</dbReference>
<dbReference type="EMBL" id="AQGV01000014">
    <property type="protein sequence ID" value="MBE0369956.1"/>
    <property type="molecule type" value="Genomic_DNA"/>
</dbReference>
<dbReference type="PANTHER" id="PTHR45527:SF1">
    <property type="entry name" value="FATTY ACID SYNTHASE"/>
    <property type="match status" value="1"/>
</dbReference>
<evidence type="ECO:0000256" key="2">
    <source>
        <dbReference type="ARBA" id="ARBA00022553"/>
    </source>
</evidence>
<dbReference type="Gene3D" id="3.30.559.10">
    <property type="entry name" value="Chloramphenicol acetyltransferase-like domain"/>
    <property type="match status" value="2"/>
</dbReference>
<name>A0ABR9EG47_9GAMM</name>
<dbReference type="Gene3D" id="1.10.1200.10">
    <property type="entry name" value="ACP-like"/>
    <property type="match status" value="2"/>
</dbReference>
<protein>
    <recommendedName>
        <fullName evidence="3">Carrier domain-containing protein</fullName>
    </recommendedName>
</protein>
<dbReference type="SUPFAM" id="SSF52777">
    <property type="entry name" value="CoA-dependent acyltransferases"/>
    <property type="match status" value="4"/>
</dbReference>
<dbReference type="InterPro" id="IPR010071">
    <property type="entry name" value="AA_adenyl_dom"/>
</dbReference>
<sequence length="2237" mass="248921">MENIKDLIAECSEALFSFEVVDNDQLKVGFDSEQPDPALIQRIKQHKEQIVYYINTNGYKKIIKHPTHEVNIPLSYSQQRLWFIDNLQEGTTEYNMPIAFEVSGELDLPLLTRVFSTIIERHEVLRTVYREVQGETYQVVRAMSEVDFNITQIDLTHLTGETLTSEVAEQATRLTRQVFNLKQDVMLRVGYIKQTSESGVLLLNMHHIASDGWSMEVLLKEFFTLYHAYSEGLESGLAPLDIQYSDYAQWQRTYLEGGVLEKQLNYWVQQLADVPAEHTLPLDKARSNEKERKVAIVQGQLSAHIATQLQAVANAHQLTPFMLLHGALSLLLARHSNSADIVIGTPVANRLQSETNPLIGFFANTLVLRANTNHDTLSAYFSHIRQVHLDAQSNQDVPFEKLVERLKIPRSSLHGPLFQIVMTTNSDYGIHDDSSTKSFQLPHVELQTYQSDFIRAKYDLDIDMSLSDMGLGLTWEYDTSLFTHAHITQLNQHLCTLLSALSTLQAQPEYAIHSLPMLAQEEVYHLTHTLNETSVAYDKTACIHTLFEQQAQQQPDKVAVVFADKMLTYKQLNEQSNKVAHYLREHHAIRPDSLVGLCVERSLEMVIGILGILKAGGAYVPLDPSYPQARLNYMLEDAELSVVLTQGDTTQQLGDFTGELIALDDKALFEPVSADNDENSEVLSRNLAYVIYTSGSTGQPKGVMVEHQALFNRIHWMHNKYGMTAEDKVLQKTPYSFDVSVWEFVWTLAYGGQLVVAKPDGHKDPEYLCELIQSQGITKMHFVPSMLGVILEHSGFKNSGSVKQVFCSGEALQQGHVKAFRDNLPTAELHNLYGPTEAAIDVSYWDCAGDISRGVPIGKAIDNIQLMVLDPHLNVVPQGAIGELHIGGDGLARGYLNQAALTQARFIDNPYLDAGLPHSSPRLYKTGDLARVREDGEIEYQGRIDHQVKIRGLRIELGEIEHQLGNAPLVDSALVMAKEVAGSMQLIGYVKPTDTLLEDDKSTFVADIKASLGRALPEHMVPSLFVVVSEWPLTSNGKVDRKALPAIESQSLETEYVAPQTETELGLVEIWSELLGIEATGISTTANFYALGGHSLLSIRLMAKIRQRFAVELPVQVIFDTPNLAALALTLADYHCDAMVSTPLRAIPRTSDIQPVSFAQQRLWFIDSLQGGSAEYNMPMAFEVQGALDIAVVNRAFSDIIARHEVLRTRYIEVAGVAKQQICAMSAVHFEVAVEDLSHLTGEMQAHAVKALVDREFTQAFNLAEDVMLRVSYIKTADSAGVLLFNMHHIASDGWSMDVLAKEFFALYDAYSQGKVSPLPELEIQYADYAHWQHTHLEGEVLDNQLDYWTKQLDELPGVHSLPLCYPRPDIKAYEGALLSGSLPSTVGEKLQAVAKQYQLTPFMLLHGALSLLLARHSNSADIVIGTPVANRMQAELTPLIGFFVNTLVLRANTGYHTVGEYFKHIRAVHLEAQSHQDVPFEQLVDRLKVPRSKAHSPLFQIMMTTNTDYGLHHEGESVALPGVQMSAYESDAVQAKFDLDVELTLSDAGVGINWTYDIGLFSEAAIARLNAHLCRLLTSLSEVTEETVALPSLAMLSESETAHLVTGLNNTEIAYDKAACIHTLFEQQAQQQPDKVAVVFADKTLTYKQLNEQSNQLAHYLREHHAIRPDSLVGLCVERSLEMVVGILGILKAGGAYVPLDPHYPQERLSYMLADAQLSLVLHQGAGAAALSEFTGALVSLEAAQYGHYSTDNLDKGALGLSSSNLAYVIYTSGSTGKPKGVMIEHRALANYQEHIRETYNVDDNDAVLQFSNICFDIFVEEFFGTLCQGARLVISNDECRQGLQEFINFCTQNTVSVVSLPTAFWAQLLVDKGVFTNTSIRLVIVGGEALTPSTVSHHYQKLGRHVQLMNTYGPTEATITASTYCTSEADAKCSTVSIGQPNINNQLLILDLNTELVPFGAVGELYIGGDGLARGYLNRAALTTEQFIENPYFNANDPHSSQRIYRTGDLVRYLADGTLEFIGRADDQVKIRGFRVELGEVEAQLVQQQRVESALVMTKMVAGGKQLVAYIQPSERLETQEHMLFMKQVKSTLTEQLPEYMVPSAFVVVHEWPLTPNGKVDKRALPVAESVLLHDYVAPTTDTERLIIDLISKLLYIDAEHISVNANFFDLGGHSLLVVRFLAQLKEVGYTHIELKDLYDIASISDLCNLCEHQKAEELLQQALLESEDATEYEF</sequence>
<dbReference type="SMART" id="SM00823">
    <property type="entry name" value="PKS_PP"/>
    <property type="match status" value="1"/>
</dbReference>
<dbReference type="Gene3D" id="3.30.300.30">
    <property type="match status" value="2"/>
</dbReference>
<dbReference type="InterPro" id="IPR001242">
    <property type="entry name" value="Condensation_dom"/>
</dbReference>
<dbReference type="InterPro" id="IPR000873">
    <property type="entry name" value="AMP-dep_synth/lig_dom"/>
</dbReference>
<dbReference type="RefSeq" id="WP_192509133.1">
    <property type="nucleotide sequence ID" value="NZ_AQGV01000014.1"/>
</dbReference>
<dbReference type="Gene3D" id="3.30.559.30">
    <property type="entry name" value="Nonribosomal peptide synthetase, condensation domain"/>
    <property type="match status" value="2"/>
</dbReference>
<dbReference type="Pfam" id="PF00501">
    <property type="entry name" value="AMP-binding"/>
    <property type="match status" value="2"/>
</dbReference>
<evidence type="ECO:0000313" key="4">
    <source>
        <dbReference type="EMBL" id="MBE0369956.1"/>
    </source>
</evidence>
<feature type="domain" description="Carrier" evidence="3">
    <location>
        <begin position="1058"/>
        <end position="1135"/>
    </location>
</feature>